<evidence type="ECO:0000313" key="2">
    <source>
        <dbReference type="EMBL" id="KAJ1104789.1"/>
    </source>
</evidence>
<proteinExistence type="predicted"/>
<organism evidence="2 3">
    <name type="scientific">Pleurodeles waltl</name>
    <name type="common">Iberian ribbed newt</name>
    <dbReference type="NCBI Taxonomy" id="8319"/>
    <lineage>
        <taxon>Eukaryota</taxon>
        <taxon>Metazoa</taxon>
        <taxon>Chordata</taxon>
        <taxon>Craniata</taxon>
        <taxon>Vertebrata</taxon>
        <taxon>Euteleostomi</taxon>
        <taxon>Amphibia</taxon>
        <taxon>Batrachia</taxon>
        <taxon>Caudata</taxon>
        <taxon>Salamandroidea</taxon>
        <taxon>Salamandridae</taxon>
        <taxon>Pleurodelinae</taxon>
        <taxon>Pleurodeles</taxon>
    </lineage>
</organism>
<feature type="region of interest" description="Disordered" evidence="1">
    <location>
        <begin position="97"/>
        <end position="119"/>
    </location>
</feature>
<dbReference type="AlphaFoldDB" id="A0AAV7MNP5"/>
<accession>A0AAV7MNP5</accession>
<feature type="compositionally biased region" description="Polar residues" evidence="1">
    <location>
        <begin position="106"/>
        <end position="119"/>
    </location>
</feature>
<evidence type="ECO:0000313" key="3">
    <source>
        <dbReference type="Proteomes" id="UP001066276"/>
    </source>
</evidence>
<evidence type="ECO:0000256" key="1">
    <source>
        <dbReference type="SAM" id="MobiDB-lite"/>
    </source>
</evidence>
<dbReference type="Proteomes" id="UP001066276">
    <property type="component" value="Chromosome 9"/>
</dbReference>
<gene>
    <name evidence="2" type="ORF">NDU88_002198</name>
</gene>
<protein>
    <submittedName>
        <fullName evidence="2">Uncharacterized protein</fullName>
    </submittedName>
</protein>
<name>A0AAV7MNP5_PLEWA</name>
<sequence>MEAACAVHKTCAVLQEAACRAVLFGCIFRKSRCFLVVPGHLPVFPLVFSGPCRELCLSPGGTFLRVLHMASICGSILTWRALTAGIGTRGGVGGSVVGNTSGVNPLGTSTLQESLPTKE</sequence>
<reference evidence="2" key="1">
    <citation type="journal article" date="2022" name="bioRxiv">
        <title>Sequencing and chromosome-scale assembly of the giantPleurodeles waltlgenome.</title>
        <authorList>
            <person name="Brown T."/>
            <person name="Elewa A."/>
            <person name="Iarovenko S."/>
            <person name="Subramanian E."/>
            <person name="Araus A.J."/>
            <person name="Petzold A."/>
            <person name="Susuki M."/>
            <person name="Suzuki K.-i.T."/>
            <person name="Hayashi T."/>
            <person name="Toyoda A."/>
            <person name="Oliveira C."/>
            <person name="Osipova E."/>
            <person name="Leigh N.D."/>
            <person name="Simon A."/>
            <person name="Yun M.H."/>
        </authorList>
    </citation>
    <scope>NUCLEOTIDE SEQUENCE</scope>
    <source>
        <strain evidence="2">20211129_DDA</strain>
        <tissue evidence="2">Liver</tissue>
    </source>
</reference>
<comment type="caution">
    <text evidence="2">The sequence shown here is derived from an EMBL/GenBank/DDBJ whole genome shotgun (WGS) entry which is preliminary data.</text>
</comment>
<keyword evidence="3" id="KW-1185">Reference proteome</keyword>
<dbReference type="EMBL" id="JANPWB010000013">
    <property type="protein sequence ID" value="KAJ1104789.1"/>
    <property type="molecule type" value="Genomic_DNA"/>
</dbReference>